<gene>
    <name evidence="1" type="ORF">F0T03_21760</name>
</gene>
<protein>
    <submittedName>
        <fullName evidence="1">Uncharacterized protein</fullName>
    </submittedName>
</protein>
<dbReference type="RefSeq" id="WP_159680588.1">
    <property type="nucleotide sequence ID" value="NZ_CP043727.1"/>
</dbReference>
<dbReference type="Proteomes" id="UP000464402">
    <property type="component" value="Chromosome"/>
</dbReference>
<name>A0A857F4T6_9GAMM</name>
<accession>A0A857F4T6</accession>
<dbReference type="KEGG" id="yca:F0T03_21760"/>
<dbReference type="EMBL" id="CP043727">
    <property type="protein sequence ID" value="QHB34530.1"/>
    <property type="molecule type" value="Genomic_DNA"/>
</dbReference>
<proteinExistence type="predicted"/>
<keyword evidence="2" id="KW-1185">Reference proteome</keyword>
<dbReference type="AlphaFoldDB" id="A0A857F4T6"/>
<evidence type="ECO:0000313" key="2">
    <source>
        <dbReference type="Proteomes" id="UP000464402"/>
    </source>
</evidence>
<sequence length="194" mass="22228">MIRNDINIVYRLDKCAPEEIEKKGFSPYEKSMLGPATELLKGQAWCAGECLSETMLQNGKKKVIEPKLAFNELNSPASANILHDWHIYKVNTKDVPVVRYIDNIDTPYNSGAFRVYTYPKLFDVKEPHSITEENYLTFRNQNNEKINLDTPNRLNHRATYGETYVMGSVPADKIEYGGRADHPGISWEKLKNNT</sequence>
<evidence type="ECO:0000313" key="1">
    <source>
        <dbReference type="EMBL" id="QHB34530.1"/>
    </source>
</evidence>
<organism evidence="1 2">
    <name type="scientific">Yersinia canariae</name>
    <dbReference type="NCBI Taxonomy" id="2607663"/>
    <lineage>
        <taxon>Bacteria</taxon>
        <taxon>Pseudomonadati</taxon>
        <taxon>Pseudomonadota</taxon>
        <taxon>Gammaproteobacteria</taxon>
        <taxon>Enterobacterales</taxon>
        <taxon>Yersiniaceae</taxon>
        <taxon>Yersinia</taxon>
    </lineage>
</organism>
<reference evidence="2" key="1">
    <citation type="submission" date="2019-09" db="EMBL/GenBank/DDBJ databases">
        <title>Yersinia canariae sp. nov., isolated from a human yersiniosis case.</title>
        <authorList>
            <person name="Nguyen S.V."/>
            <person name="Greig D."/>
            <person name="Hurley D."/>
            <person name="Cao Y."/>
            <person name="McCabe E."/>
            <person name="Mitchell M."/>
            <person name="Jenkins C."/>
            <person name="Fanning S."/>
        </authorList>
    </citation>
    <scope>NUCLEOTIDE SEQUENCE [LARGE SCALE GENOMIC DNA]</scope>
    <source>
        <strain evidence="2">NCTC 14382</strain>
    </source>
</reference>